<accession>A0A0K8RCE1</accession>
<dbReference type="GO" id="GO:2000786">
    <property type="term" value="P:positive regulation of autophagosome assembly"/>
    <property type="evidence" value="ECO:0007669"/>
    <property type="project" value="TreeGrafter"/>
</dbReference>
<dbReference type="PROSITE" id="PS50195">
    <property type="entry name" value="PX"/>
    <property type="match status" value="1"/>
</dbReference>
<dbReference type="SUPFAM" id="SSF64268">
    <property type="entry name" value="PX domain"/>
    <property type="match status" value="1"/>
</dbReference>
<feature type="domain" description="PX" evidence="1">
    <location>
        <begin position="19"/>
        <end position="110"/>
    </location>
</feature>
<dbReference type="InterPro" id="IPR001683">
    <property type="entry name" value="PX_dom"/>
</dbReference>
<dbReference type="AlphaFoldDB" id="A0A0K8RCE1"/>
<dbReference type="PANTHER" id="PTHR46596">
    <property type="entry name" value="SORTING NEXIN-4"/>
    <property type="match status" value="1"/>
</dbReference>
<sequence length="110" mass="12704">MAEASGSDANATENIVEINITDTERRCAGSAVPLQDIYVAYQVESIIREPEKTPYIVWRRYSDFEVLHSHLQDSFPYVIIPPLPERKVMYRWQKLPSDRLDPDFCGEEEG</sequence>
<protein>
    <submittedName>
        <fullName evidence="2">Putative sorting nexin</fullName>
    </submittedName>
</protein>
<dbReference type="GO" id="GO:0005886">
    <property type="term" value="C:plasma membrane"/>
    <property type="evidence" value="ECO:0007669"/>
    <property type="project" value="TreeGrafter"/>
</dbReference>
<evidence type="ECO:0000313" key="2">
    <source>
        <dbReference type="EMBL" id="JAA68810.1"/>
    </source>
</evidence>
<dbReference type="InterPro" id="IPR036871">
    <property type="entry name" value="PX_dom_sf"/>
</dbReference>
<dbReference type="GO" id="GO:0031201">
    <property type="term" value="C:SNARE complex"/>
    <property type="evidence" value="ECO:0007669"/>
    <property type="project" value="TreeGrafter"/>
</dbReference>
<dbReference type="Gene3D" id="3.30.1520.10">
    <property type="entry name" value="Phox-like domain"/>
    <property type="match status" value="1"/>
</dbReference>
<evidence type="ECO:0000259" key="1">
    <source>
        <dbReference type="PROSITE" id="PS50195"/>
    </source>
</evidence>
<dbReference type="Pfam" id="PF00787">
    <property type="entry name" value="PX"/>
    <property type="match status" value="1"/>
</dbReference>
<dbReference type="GO" id="GO:0031901">
    <property type="term" value="C:early endosome membrane"/>
    <property type="evidence" value="ECO:0007669"/>
    <property type="project" value="TreeGrafter"/>
</dbReference>
<proteinExistence type="evidence at transcript level"/>
<reference evidence="2" key="1">
    <citation type="submission" date="2012-12" db="EMBL/GenBank/DDBJ databases">
        <title>Identification and characterization of a phenylalanine ammonia-lyase gene family in Isatis indigotica Fort.</title>
        <authorList>
            <person name="Liu Q."/>
            <person name="Chen J."/>
            <person name="Zhou X."/>
            <person name="Di P."/>
            <person name="Xiao Y."/>
            <person name="Xuan H."/>
            <person name="Zhang L."/>
            <person name="Chen W."/>
        </authorList>
    </citation>
    <scope>NUCLEOTIDE SEQUENCE</scope>
    <source>
        <tissue evidence="2">Salivary gland</tissue>
    </source>
</reference>
<dbReference type="GO" id="GO:0015031">
    <property type="term" value="P:protein transport"/>
    <property type="evidence" value="ECO:0007669"/>
    <property type="project" value="InterPro"/>
</dbReference>
<dbReference type="PANTHER" id="PTHR46596:SF1">
    <property type="entry name" value="SORTING NEXIN-4"/>
    <property type="match status" value="1"/>
</dbReference>
<name>A0A0K8RCE1_IXORI</name>
<organism evidence="2">
    <name type="scientific">Ixodes ricinus</name>
    <name type="common">Common tick</name>
    <name type="synonym">Acarus ricinus</name>
    <dbReference type="NCBI Taxonomy" id="34613"/>
    <lineage>
        <taxon>Eukaryota</taxon>
        <taxon>Metazoa</taxon>
        <taxon>Ecdysozoa</taxon>
        <taxon>Arthropoda</taxon>
        <taxon>Chelicerata</taxon>
        <taxon>Arachnida</taxon>
        <taxon>Acari</taxon>
        <taxon>Parasitiformes</taxon>
        <taxon>Ixodida</taxon>
        <taxon>Ixodoidea</taxon>
        <taxon>Ixodidae</taxon>
        <taxon>Ixodinae</taxon>
        <taxon>Ixodes</taxon>
    </lineage>
</organism>
<dbReference type="GO" id="GO:0032266">
    <property type="term" value="F:phosphatidylinositol-3-phosphate binding"/>
    <property type="evidence" value="ECO:0007669"/>
    <property type="project" value="TreeGrafter"/>
</dbReference>
<dbReference type="EMBL" id="GADI01004998">
    <property type="protein sequence ID" value="JAA68810.1"/>
    <property type="molecule type" value="mRNA"/>
</dbReference>
<dbReference type="InterPro" id="IPR034783">
    <property type="entry name" value="SNX4"/>
</dbReference>